<evidence type="ECO:0000313" key="1">
    <source>
        <dbReference type="EMBL" id="GIX78751.1"/>
    </source>
</evidence>
<protein>
    <submittedName>
        <fullName evidence="1">Uncharacterized protein</fullName>
    </submittedName>
</protein>
<gene>
    <name evidence="1" type="ORF">CEXT_677541</name>
</gene>
<name>A0AAV4N2W0_CAEEX</name>
<reference evidence="1 2" key="1">
    <citation type="submission" date="2021-06" db="EMBL/GenBank/DDBJ databases">
        <title>Caerostris extrusa draft genome.</title>
        <authorList>
            <person name="Kono N."/>
            <person name="Arakawa K."/>
        </authorList>
    </citation>
    <scope>NUCLEOTIDE SEQUENCE [LARGE SCALE GENOMIC DNA]</scope>
</reference>
<evidence type="ECO:0000313" key="2">
    <source>
        <dbReference type="Proteomes" id="UP001054945"/>
    </source>
</evidence>
<dbReference type="AlphaFoldDB" id="A0AAV4N2W0"/>
<organism evidence="1 2">
    <name type="scientific">Caerostris extrusa</name>
    <name type="common">Bark spider</name>
    <name type="synonym">Caerostris bankana</name>
    <dbReference type="NCBI Taxonomy" id="172846"/>
    <lineage>
        <taxon>Eukaryota</taxon>
        <taxon>Metazoa</taxon>
        <taxon>Ecdysozoa</taxon>
        <taxon>Arthropoda</taxon>
        <taxon>Chelicerata</taxon>
        <taxon>Arachnida</taxon>
        <taxon>Araneae</taxon>
        <taxon>Araneomorphae</taxon>
        <taxon>Entelegynae</taxon>
        <taxon>Araneoidea</taxon>
        <taxon>Araneidae</taxon>
        <taxon>Caerostris</taxon>
    </lineage>
</organism>
<accession>A0AAV4N2W0</accession>
<dbReference type="EMBL" id="BPLR01020438">
    <property type="protein sequence ID" value="GIX78751.1"/>
    <property type="molecule type" value="Genomic_DNA"/>
</dbReference>
<proteinExistence type="predicted"/>
<sequence length="75" mass="8375">MPTGPNYRNQDTVTEAVFKAVLIPDFITSPFLGKRSIMHKYPCAVSDFRLNSGLNEKRCTASAAEIVYEDEGESF</sequence>
<keyword evidence="2" id="KW-1185">Reference proteome</keyword>
<comment type="caution">
    <text evidence="1">The sequence shown here is derived from an EMBL/GenBank/DDBJ whole genome shotgun (WGS) entry which is preliminary data.</text>
</comment>
<dbReference type="Proteomes" id="UP001054945">
    <property type="component" value="Unassembled WGS sequence"/>
</dbReference>